<keyword evidence="2" id="KW-1185">Reference proteome</keyword>
<gene>
    <name evidence="1" type="ORF">DXZ20_34935</name>
</gene>
<evidence type="ECO:0000313" key="2">
    <source>
        <dbReference type="Proteomes" id="UP000481033"/>
    </source>
</evidence>
<dbReference type="AlphaFoldDB" id="A0A6M0RX30"/>
<accession>A0A6M0RX30</accession>
<organism evidence="1 2">
    <name type="scientific">Adonisia turfae CCMR0081</name>
    <dbReference type="NCBI Taxonomy" id="2292702"/>
    <lineage>
        <taxon>Bacteria</taxon>
        <taxon>Bacillati</taxon>
        <taxon>Cyanobacteriota</taxon>
        <taxon>Adonisia</taxon>
        <taxon>Adonisia turfae</taxon>
    </lineage>
</organism>
<protein>
    <submittedName>
        <fullName evidence="1">Uncharacterized protein</fullName>
    </submittedName>
</protein>
<comment type="caution">
    <text evidence="1">The sequence shown here is derived from an EMBL/GenBank/DDBJ whole genome shotgun (WGS) entry which is preliminary data.</text>
</comment>
<evidence type="ECO:0000313" key="1">
    <source>
        <dbReference type="EMBL" id="NEZ60749.1"/>
    </source>
</evidence>
<name>A0A6M0RX30_9CYAN</name>
<reference evidence="1 2" key="1">
    <citation type="journal article" date="2020" name="Microb. Ecol.">
        <title>Ecogenomics of the Marine Benthic Filamentous Cyanobacterium Adonisia.</title>
        <authorList>
            <person name="Walter J.M."/>
            <person name="Coutinho F.H."/>
            <person name="Leomil L."/>
            <person name="Hargreaves P.I."/>
            <person name="Campeao M.E."/>
            <person name="Vieira V.V."/>
            <person name="Silva B.S."/>
            <person name="Fistarol G.O."/>
            <person name="Salomon P.S."/>
            <person name="Sawabe T."/>
            <person name="Mino S."/>
            <person name="Hosokawa M."/>
            <person name="Miyashita H."/>
            <person name="Maruyama F."/>
            <person name="van Verk M.C."/>
            <person name="Dutilh B.E."/>
            <person name="Thompson C.C."/>
            <person name="Thompson F.L."/>
        </authorList>
    </citation>
    <scope>NUCLEOTIDE SEQUENCE [LARGE SCALE GENOMIC DNA]</scope>
    <source>
        <strain evidence="1 2">CCMR0081</strain>
    </source>
</reference>
<dbReference type="RefSeq" id="WP_163670791.1">
    <property type="nucleotide sequence ID" value="NZ_QXHD01000004.1"/>
</dbReference>
<proteinExistence type="predicted"/>
<sequence length="101" mass="11738">MQTVKRTKIRKSGIDEFMDKPLSPAEYCAKWVPEMHNIKPTEYGYKGLCIKELHRITGYSEKTIKNWGSNFERAPQVASRLCTMANILNQTCLDWSYFADN</sequence>
<dbReference type="EMBL" id="QXHD01000004">
    <property type="protein sequence ID" value="NEZ60749.1"/>
    <property type="molecule type" value="Genomic_DNA"/>
</dbReference>
<dbReference type="Proteomes" id="UP000481033">
    <property type="component" value="Unassembled WGS sequence"/>
</dbReference>